<feature type="domain" description="PROP1-like PPR" evidence="3">
    <location>
        <begin position="325"/>
        <end position="453"/>
    </location>
</feature>
<dbReference type="Gene3D" id="1.25.40.10">
    <property type="entry name" value="Tetratricopeptide repeat domain"/>
    <property type="match status" value="2"/>
</dbReference>
<dbReference type="PROSITE" id="PS51375">
    <property type="entry name" value="PPR"/>
    <property type="match status" value="5"/>
</dbReference>
<feature type="repeat" description="PPR" evidence="2">
    <location>
        <begin position="231"/>
        <end position="265"/>
    </location>
</feature>
<keyword evidence="1" id="KW-0677">Repeat</keyword>
<reference evidence="5" key="1">
    <citation type="submission" date="2025-08" db="UniProtKB">
        <authorList>
            <consortium name="RefSeq"/>
        </authorList>
    </citation>
    <scope>IDENTIFICATION</scope>
</reference>
<evidence type="ECO:0000259" key="3">
    <source>
        <dbReference type="Pfam" id="PF17177"/>
    </source>
</evidence>
<name>A0A1U8QBW0_NELNU</name>
<sequence>MSFFACQMLSYSYPVKRTNTVILRTHHHIPWMKSSLQNPRILRSLKFSPRPIITASIDGEERGGDVRLKEERTKLRWAEIGPDITEVQKQAISQLPSKMTKRCKAFMKQIICFSPQKTSLSQLLDAWVKIMKPKRADWLAVLKEMRRMEHPLLLEGRINNDIPFAWFTSRWGEIKSWRWATLGLIFGQTLRLANGDVRLWFDRSSLGNSKVLGVSLQVMDLALVQESFEANVRDYTKIIDGYGKQNRLHDAESVFQTMKNRGFTCDQVILTAMIQMYSKAGCLRLAEATFEEIKLLGLPLDKRAYGSMIMGYVRAGRPNHGECLLREMEAQKIYAGREVYKALLRAYSTIGDTKGAQRVFDAIQFAGIAPDIKLCALLINAYAVAGQSDDARSVFENLRNAGLEPSDKCVALMLAAYEKENKLKKALDLLIDLEKEGIMVGKEASEILVGWFRRLGVVGEVELVLREYSAEEVKCEIPAL</sequence>
<dbReference type="InParanoid" id="A0A1U8QBW0"/>
<dbReference type="Proteomes" id="UP000189703">
    <property type="component" value="Unplaced"/>
</dbReference>
<dbReference type="PANTHER" id="PTHR46862:SF3">
    <property type="entry name" value="OS07G0661900 PROTEIN"/>
    <property type="match status" value="1"/>
</dbReference>
<dbReference type="KEGG" id="nnu:109115736"/>
<evidence type="ECO:0000313" key="5">
    <source>
        <dbReference type="RefSeq" id="XP_019055610.1"/>
    </source>
</evidence>
<dbReference type="Pfam" id="PF17177">
    <property type="entry name" value="PPR_long"/>
    <property type="match status" value="1"/>
</dbReference>
<dbReference type="InterPro" id="IPR033443">
    <property type="entry name" value="PROP1-like_PPR_dom"/>
</dbReference>
<dbReference type="FunCoup" id="A0A1U8QBW0">
    <property type="interactions" value="1930"/>
</dbReference>
<dbReference type="AlphaFoldDB" id="A0A1U8QBW0"/>
<dbReference type="OrthoDB" id="185373at2759"/>
<dbReference type="NCBIfam" id="TIGR00756">
    <property type="entry name" value="PPR"/>
    <property type="match status" value="3"/>
</dbReference>
<keyword evidence="4" id="KW-1185">Reference proteome</keyword>
<gene>
    <name evidence="5" type="primary">LOC109115736</name>
</gene>
<evidence type="ECO:0000256" key="1">
    <source>
        <dbReference type="ARBA" id="ARBA00022737"/>
    </source>
</evidence>
<dbReference type="GO" id="GO:0005739">
    <property type="term" value="C:mitochondrion"/>
    <property type="evidence" value="ECO:0000318"/>
    <property type="project" value="GO_Central"/>
</dbReference>
<evidence type="ECO:0000256" key="2">
    <source>
        <dbReference type="PROSITE-ProRule" id="PRU00708"/>
    </source>
</evidence>
<dbReference type="Pfam" id="PF01535">
    <property type="entry name" value="PPR"/>
    <property type="match status" value="2"/>
</dbReference>
<dbReference type="InterPro" id="IPR002885">
    <property type="entry name" value="PPR_rpt"/>
</dbReference>
<feature type="repeat" description="PPR" evidence="2">
    <location>
        <begin position="301"/>
        <end position="335"/>
    </location>
</feature>
<feature type="repeat" description="PPR" evidence="2">
    <location>
        <begin position="371"/>
        <end position="405"/>
    </location>
</feature>
<accession>A0A1U8QBW0</accession>
<dbReference type="GeneID" id="109115736"/>
<proteinExistence type="predicted"/>
<dbReference type="GO" id="GO:0009507">
    <property type="term" value="C:chloroplast"/>
    <property type="evidence" value="ECO:0000318"/>
    <property type="project" value="GO_Central"/>
</dbReference>
<dbReference type="PANTHER" id="PTHR46862">
    <property type="entry name" value="OS07G0661900 PROTEIN"/>
    <property type="match status" value="1"/>
</dbReference>
<evidence type="ECO:0000313" key="4">
    <source>
        <dbReference type="Proteomes" id="UP000189703"/>
    </source>
</evidence>
<protein>
    <submittedName>
        <fullName evidence="5">Pentatricopeptide repeat-containing protein At1g01970-like isoform X1</fullName>
    </submittedName>
</protein>
<organism evidence="4 5">
    <name type="scientific">Nelumbo nucifera</name>
    <name type="common">Sacred lotus</name>
    <dbReference type="NCBI Taxonomy" id="4432"/>
    <lineage>
        <taxon>Eukaryota</taxon>
        <taxon>Viridiplantae</taxon>
        <taxon>Streptophyta</taxon>
        <taxon>Embryophyta</taxon>
        <taxon>Tracheophyta</taxon>
        <taxon>Spermatophyta</taxon>
        <taxon>Magnoliopsida</taxon>
        <taxon>Proteales</taxon>
        <taxon>Nelumbonaceae</taxon>
        <taxon>Nelumbo</taxon>
    </lineage>
</organism>
<feature type="repeat" description="PPR" evidence="2">
    <location>
        <begin position="266"/>
        <end position="300"/>
    </location>
</feature>
<feature type="repeat" description="PPR" evidence="2">
    <location>
        <begin position="336"/>
        <end position="370"/>
    </location>
</feature>
<dbReference type="RefSeq" id="XP_019055610.1">
    <property type="nucleotide sequence ID" value="XM_019200065.1"/>
</dbReference>
<dbReference type="InterPro" id="IPR011990">
    <property type="entry name" value="TPR-like_helical_dom_sf"/>
</dbReference>